<dbReference type="NCBIfam" id="TIGR02820">
    <property type="entry name" value="formald_GSH"/>
    <property type="match status" value="1"/>
</dbReference>
<dbReference type="GO" id="GO:0046294">
    <property type="term" value="P:formaldehyde catabolic process"/>
    <property type="evidence" value="ECO:0007669"/>
    <property type="project" value="UniProtKB-UniRule"/>
</dbReference>
<keyword evidence="2 5" id="KW-0479">Metal-binding</keyword>
<evidence type="ECO:0000256" key="2">
    <source>
        <dbReference type="ARBA" id="ARBA00022723"/>
    </source>
</evidence>
<feature type="binding site" evidence="5">
    <location>
        <position position="53"/>
    </location>
    <ligand>
        <name>Zn(2+)</name>
        <dbReference type="ChEBI" id="CHEBI:29105"/>
        <label>2</label>
        <note>catalytic</note>
    </ligand>
</feature>
<dbReference type="UniPathway" id="UPA00562">
    <property type="reaction ID" value="UER00621"/>
</dbReference>
<gene>
    <name evidence="5 7" type="primary">gfa</name>
    <name evidence="7" type="ORF">FHG66_19925</name>
</gene>
<dbReference type="SUPFAM" id="SSF51316">
    <property type="entry name" value="Mss4-like"/>
    <property type="match status" value="1"/>
</dbReference>
<comment type="pathway">
    <text evidence="5">One-carbon metabolism; formaldehyde degradation; formate from formaldehyde (glutathione route): step 1/3.</text>
</comment>
<proteinExistence type="inferred from homology"/>
<evidence type="ECO:0000256" key="3">
    <source>
        <dbReference type="ARBA" id="ARBA00022833"/>
    </source>
</evidence>
<feature type="binding site" evidence="5">
    <location>
        <position position="48"/>
    </location>
    <ligand>
        <name>Zn(2+)</name>
        <dbReference type="ChEBI" id="CHEBI:29105"/>
        <label>2</label>
        <note>catalytic</note>
    </ligand>
</feature>
<feature type="binding site" evidence="5">
    <location>
        <position position="98"/>
    </location>
    <ligand>
        <name>Zn(2+)</name>
        <dbReference type="ChEBI" id="CHEBI:29105"/>
        <label>1</label>
        <note>structural</note>
    </ligand>
</feature>
<dbReference type="GO" id="GO:0051907">
    <property type="term" value="F:S-(hydroxymethyl)glutathione synthase activity"/>
    <property type="evidence" value="ECO:0007669"/>
    <property type="project" value="UniProtKB-UniRule"/>
</dbReference>
<dbReference type="PANTHER" id="PTHR33337:SF40">
    <property type="entry name" value="CENP-V_GFA DOMAIN-CONTAINING PROTEIN-RELATED"/>
    <property type="match status" value="1"/>
</dbReference>
<feature type="domain" description="CENP-V/GFA" evidence="6">
    <location>
        <begin position="20"/>
        <end position="166"/>
    </location>
</feature>
<comment type="function">
    <text evidence="5">Catalyzes the condensation of formaldehyde and glutathione to S-hydroxymethylglutathione.</text>
</comment>
<keyword evidence="8" id="KW-1185">Reference proteome</keyword>
<reference evidence="7 8" key="1">
    <citation type="submission" date="2019-06" db="EMBL/GenBank/DDBJ databases">
        <title>YIM 131921 draft genome.</title>
        <authorList>
            <person name="Jiang L."/>
        </authorList>
    </citation>
    <scope>NUCLEOTIDE SEQUENCE [LARGE SCALE GENOMIC DNA]</scope>
    <source>
        <strain evidence="7 8">YIM 131921</strain>
    </source>
</reference>
<feature type="binding site" evidence="5">
    <location>
        <position position="29"/>
    </location>
    <ligand>
        <name>Zn(2+)</name>
        <dbReference type="ChEBI" id="CHEBI:29105"/>
        <label>1</label>
        <note>structural</note>
    </ligand>
</feature>
<sequence>MAIKLHPALDNGIAPEASDFAGGVLVCACSDRPVRVRVEGQIAHNHVCGCTKCWKPTGAMMSIVAVAPTDKVTVLENGDKLKVVDSSALIQRYACTGCGVHMHGPVERDHPFKGLSFVHPERFESKGWAKPGFAAFVSSAIEAGVDPNRMEEVRGRLREIGLEPYDTLSPGLMDHIATWTVQHRTPQTTVEAAAAVAAPAPRPGLLARIFRRLSGRQRKH</sequence>
<accession>A0A5C4MNM4</accession>
<evidence type="ECO:0000259" key="6">
    <source>
        <dbReference type="PROSITE" id="PS51891"/>
    </source>
</evidence>
<dbReference type="GO" id="GO:0008270">
    <property type="term" value="F:zinc ion binding"/>
    <property type="evidence" value="ECO:0007669"/>
    <property type="project" value="UniProtKB-UniRule"/>
</dbReference>
<feature type="binding site" evidence="5">
    <location>
        <position position="27"/>
    </location>
    <ligand>
        <name>Zn(2+)</name>
        <dbReference type="ChEBI" id="CHEBI:29105"/>
        <label>1</label>
        <note>structural</note>
    </ligand>
</feature>
<feature type="binding site" evidence="5">
    <location>
        <position position="50"/>
    </location>
    <ligand>
        <name>Zn(2+)</name>
        <dbReference type="ChEBI" id="CHEBI:29105"/>
        <label>2</label>
        <note>catalytic</note>
    </ligand>
</feature>
<dbReference type="PANTHER" id="PTHR33337">
    <property type="entry name" value="GFA DOMAIN-CONTAINING PROTEIN"/>
    <property type="match status" value="1"/>
</dbReference>
<dbReference type="EMBL" id="VDFU01000045">
    <property type="protein sequence ID" value="TNC45943.1"/>
    <property type="molecule type" value="Genomic_DNA"/>
</dbReference>
<dbReference type="HAMAP" id="MF_00723">
    <property type="entry name" value="Formald_GSH"/>
    <property type="match status" value="1"/>
</dbReference>
<dbReference type="Gene3D" id="3.90.1590.10">
    <property type="entry name" value="glutathione-dependent formaldehyde- activating enzyme (gfa)"/>
    <property type="match status" value="1"/>
</dbReference>
<evidence type="ECO:0000256" key="4">
    <source>
        <dbReference type="ARBA" id="ARBA00023239"/>
    </source>
</evidence>
<organism evidence="7 8">
    <name type="scientific">Rubellimicrobium rubrum</name>
    <dbReference type="NCBI Taxonomy" id="2585369"/>
    <lineage>
        <taxon>Bacteria</taxon>
        <taxon>Pseudomonadati</taxon>
        <taxon>Pseudomonadota</taxon>
        <taxon>Alphaproteobacteria</taxon>
        <taxon>Rhodobacterales</taxon>
        <taxon>Roseobacteraceae</taxon>
        <taxon>Rubellimicrobium</taxon>
    </lineage>
</organism>
<dbReference type="NCBIfam" id="NF003829">
    <property type="entry name" value="PRK05417.1"/>
    <property type="match status" value="1"/>
</dbReference>
<evidence type="ECO:0000313" key="7">
    <source>
        <dbReference type="EMBL" id="TNC45943.1"/>
    </source>
</evidence>
<dbReference type="AlphaFoldDB" id="A0A5C4MNM4"/>
<comment type="cofactor">
    <cofactor evidence="5">
        <name>Zn(2+)</name>
        <dbReference type="ChEBI" id="CHEBI:29105"/>
    </cofactor>
    <text evidence="5">Binds 2 Zn(2+) ions per subunit.</text>
</comment>
<evidence type="ECO:0000313" key="8">
    <source>
        <dbReference type="Proteomes" id="UP000305887"/>
    </source>
</evidence>
<comment type="catalytic activity">
    <reaction evidence="5">
        <text>S-(hydroxymethyl)glutathione = glutathione + formaldehyde</text>
        <dbReference type="Rhea" id="RHEA:22488"/>
        <dbReference type="ChEBI" id="CHEBI:16842"/>
        <dbReference type="ChEBI" id="CHEBI:57925"/>
        <dbReference type="ChEBI" id="CHEBI:58758"/>
        <dbReference type="EC" id="4.4.1.22"/>
    </reaction>
</comment>
<evidence type="ECO:0000256" key="1">
    <source>
        <dbReference type="ARBA" id="ARBA00005495"/>
    </source>
</evidence>
<comment type="similarity">
    <text evidence="1 5">Belongs to the Gfa family.</text>
</comment>
<dbReference type="PIRSF" id="PIRSF033318">
    <property type="entry name" value="Formald_GSH"/>
    <property type="match status" value="1"/>
</dbReference>
<dbReference type="PROSITE" id="PS51891">
    <property type="entry name" value="CENP_V_GFA"/>
    <property type="match status" value="1"/>
</dbReference>
<protein>
    <recommendedName>
        <fullName evidence="5">Glutathione-dependent formaldehyde-activating enzyme</fullName>
        <ecNumber evidence="5">4.4.1.22</ecNumber>
    </recommendedName>
    <alternativeName>
        <fullName evidence="5">S-(hydroxymethyl)glutathione synthase</fullName>
    </alternativeName>
</protein>
<dbReference type="EC" id="4.4.1.22" evidence="5"/>
<evidence type="ECO:0000256" key="5">
    <source>
        <dbReference type="HAMAP-Rule" id="MF_00723"/>
    </source>
</evidence>
<dbReference type="OrthoDB" id="9011205at2"/>
<keyword evidence="4 5" id="KW-0456">Lyase</keyword>
<dbReference type="InterPro" id="IPR006913">
    <property type="entry name" value="CENP-V/GFA"/>
</dbReference>
<dbReference type="Pfam" id="PF04828">
    <property type="entry name" value="GFA"/>
    <property type="match status" value="1"/>
</dbReference>
<dbReference type="InterPro" id="IPR011057">
    <property type="entry name" value="Mss4-like_sf"/>
</dbReference>
<dbReference type="InterPro" id="IPR014185">
    <property type="entry name" value="Formald_GSH"/>
</dbReference>
<comment type="caution">
    <text evidence="7">The sequence shown here is derived from an EMBL/GenBank/DDBJ whole genome shotgun (WGS) entry which is preliminary data.</text>
</comment>
<name>A0A5C4MNM4_9RHOB</name>
<dbReference type="RefSeq" id="WP_139078877.1">
    <property type="nucleotide sequence ID" value="NZ_VDFU01000045.1"/>
</dbReference>
<feature type="binding site" evidence="5">
    <location>
        <position position="95"/>
    </location>
    <ligand>
        <name>Zn(2+)</name>
        <dbReference type="ChEBI" id="CHEBI:29105"/>
        <label>1</label>
        <note>structural</note>
    </ligand>
</feature>
<dbReference type="Proteomes" id="UP000305887">
    <property type="component" value="Unassembled WGS sequence"/>
</dbReference>
<keyword evidence="3 5" id="KW-0862">Zinc</keyword>